<keyword evidence="4" id="KW-1185">Reference proteome</keyword>
<dbReference type="Proteomes" id="UP000235881">
    <property type="component" value="Unassembled WGS sequence"/>
</dbReference>
<evidence type="ECO:0000256" key="1">
    <source>
        <dbReference type="SAM" id="MobiDB-lite"/>
    </source>
</evidence>
<reference evidence="3 4" key="1">
    <citation type="submission" date="2018-01" db="EMBL/GenBank/DDBJ databases">
        <title>Denitrification phenotypes of diverse strains of Pseudomonas stutzeri.</title>
        <authorList>
            <person name="Milligan D.A."/>
            <person name="Bergaust L."/>
            <person name="Bakken L.R."/>
            <person name="Frostegard A."/>
        </authorList>
    </citation>
    <scope>NUCLEOTIDE SEQUENCE [LARGE SCALE GENOMIC DNA]</scope>
    <source>
        <strain evidence="3 4">DSM 50238</strain>
    </source>
</reference>
<evidence type="ECO:0000313" key="3">
    <source>
        <dbReference type="EMBL" id="PNF76771.1"/>
    </source>
</evidence>
<proteinExistence type="predicted"/>
<dbReference type="EMBL" id="POUK01000003">
    <property type="protein sequence ID" value="PNF76771.1"/>
    <property type="molecule type" value="Genomic_DNA"/>
</dbReference>
<protein>
    <recommendedName>
        <fullName evidence="2">Inner membrane protein YgaP-like transmembrane domain-containing protein</fullName>
    </recommendedName>
</protein>
<dbReference type="AlphaFoldDB" id="A0A8E2QE89"/>
<feature type="region of interest" description="Disordered" evidence="1">
    <location>
        <begin position="64"/>
        <end position="114"/>
    </location>
</feature>
<dbReference type="RefSeq" id="WP_102828543.1">
    <property type="nucleotide sequence ID" value="NZ_CP065721.1"/>
</dbReference>
<sequence>MNSPYESRDQNVHGWERAASLAGGLLLLGLGARRGGASGLLQAAAGALVLLRGISGRCEAKRLLSATPPQRQPAPARYSHMPLDSEVHSPDFESASVSLPDATPMGHELSTSRT</sequence>
<dbReference type="InterPro" id="IPR021309">
    <property type="entry name" value="YgaP-like_TM"/>
</dbReference>
<accession>A0A8E2QE89</accession>
<gene>
    <name evidence="3" type="ORF">CXK95_10230</name>
</gene>
<evidence type="ECO:0000259" key="2">
    <source>
        <dbReference type="Pfam" id="PF11127"/>
    </source>
</evidence>
<organism evidence="3 4">
    <name type="scientific">Stutzerimonas degradans</name>
    <dbReference type="NCBI Taxonomy" id="2968968"/>
    <lineage>
        <taxon>Bacteria</taxon>
        <taxon>Pseudomonadati</taxon>
        <taxon>Pseudomonadota</taxon>
        <taxon>Gammaproteobacteria</taxon>
        <taxon>Pseudomonadales</taxon>
        <taxon>Pseudomonadaceae</taxon>
        <taxon>Stutzerimonas</taxon>
    </lineage>
</organism>
<dbReference type="Pfam" id="PF11127">
    <property type="entry name" value="YgaP-like_TM"/>
    <property type="match status" value="1"/>
</dbReference>
<evidence type="ECO:0000313" key="4">
    <source>
        <dbReference type="Proteomes" id="UP000235881"/>
    </source>
</evidence>
<feature type="domain" description="Inner membrane protein YgaP-like transmembrane" evidence="2">
    <location>
        <begin position="10"/>
        <end position="65"/>
    </location>
</feature>
<name>A0A8E2QE89_9GAMM</name>
<comment type="caution">
    <text evidence="3">The sequence shown here is derived from an EMBL/GenBank/DDBJ whole genome shotgun (WGS) entry which is preliminary data.</text>
</comment>